<protein>
    <submittedName>
        <fullName evidence="2">Uncharacterized protein</fullName>
    </submittedName>
</protein>
<evidence type="ECO:0000256" key="1">
    <source>
        <dbReference type="SAM" id="MobiDB-lite"/>
    </source>
</evidence>
<proteinExistence type="predicted"/>
<accession>A0AAW1X8C1</accession>
<evidence type="ECO:0000313" key="3">
    <source>
        <dbReference type="Proteomes" id="UP001457282"/>
    </source>
</evidence>
<feature type="region of interest" description="Disordered" evidence="1">
    <location>
        <begin position="1"/>
        <end position="43"/>
    </location>
</feature>
<comment type="caution">
    <text evidence="2">The sequence shown here is derived from an EMBL/GenBank/DDBJ whole genome shotgun (WGS) entry which is preliminary data.</text>
</comment>
<dbReference type="EMBL" id="JBEDUW010000004">
    <property type="protein sequence ID" value="KAK9932263.1"/>
    <property type="molecule type" value="Genomic_DNA"/>
</dbReference>
<evidence type="ECO:0000313" key="2">
    <source>
        <dbReference type="EMBL" id="KAK9932263.1"/>
    </source>
</evidence>
<name>A0AAW1X8C1_RUBAR</name>
<reference evidence="2 3" key="1">
    <citation type="journal article" date="2023" name="G3 (Bethesda)">
        <title>A chromosome-length genome assembly and annotation of blackberry (Rubus argutus, cv. 'Hillquist').</title>
        <authorList>
            <person name="Bruna T."/>
            <person name="Aryal R."/>
            <person name="Dudchenko O."/>
            <person name="Sargent D.J."/>
            <person name="Mead D."/>
            <person name="Buti M."/>
            <person name="Cavallini A."/>
            <person name="Hytonen T."/>
            <person name="Andres J."/>
            <person name="Pham M."/>
            <person name="Weisz D."/>
            <person name="Mascagni F."/>
            <person name="Usai G."/>
            <person name="Natali L."/>
            <person name="Bassil N."/>
            <person name="Fernandez G.E."/>
            <person name="Lomsadze A."/>
            <person name="Armour M."/>
            <person name="Olukolu B."/>
            <person name="Poorten T."/>
            <person name="Britton C."/>
            <person name="Davik J."/>
            <person name="Ashrafi H."/>
            <person name="Aiden E.L."/>
            <person name="Borodovsky M."/>
            <person name="Worthington M."/>
        </authorList>
    </citation>
    <scope>NUCLEOTIDE SEQUENCE [LARGE SCALE GENOMIC DNA]</scope>
    <source>
        <strain evidence="2">PI 553951</strain>
    </source>
</reference>
<gene>
    <name evidence="2" type="ORF">M0R45_019509</name>
</gene>
<sequence length="94" mass="9974">MAWQGHGIESLATQRRGAAREQQLRAGQRQTNSDAGGRSGHGSLRVEHGVTYFVAWGQRRDVAGLGSFTGWATWNCSGVVALGTTWILGSSTGS</sequence>
<dbReference type="AlphaFoldDB" id="A0AAW1X8C1"/>
<dbReference type="Proteomes" id="UP001457282">
    <property type="component" value="Unassembled WGS sequence"/>
</dbReference>
<organism evidence="2 3">
    <name type="scientific">Rubus argutus</name>
    <name type="common">Southern blackberry</name>
    <dbReference type="NCBI Taxonomy" id="59490"/>
    <lineage>
        <taxon>Eukaryota</taxon>
        <taxon>Viridiplantae</taxon>
        <taxon>Streptophyta</taxon>
        <taxon>Embryophyta</taxon>
        <taxon>Tracheophyta</taxon>
        <taxon>Spermatophyta</taxon>
        <taxon>Magnoliopsida</taxon>
        <taxon>eudicotyledons</taxon>
        <taxon>Gunneridae</taxon>
        <taxon>Pentapetalae</taxon>
        <taxon>rosids</taxon>
        <taxon>fabids</taxon>
        <taxon>Rosales</taxon>
        <taxon>Rosaceae</taxon>
        <taxon>Rosoideae</taxon>
        <taxon>Rosoideae incertae sedis</taxon>
        <taxon>Rubus</taxon>
    </lineage>
</organism>
<keyword evidence="3" id="KW-1185">Reference proteome</keyword>